<name>A0A8E0VJM7_9TREM</name>
<dbReference type="Proteomes" id="UP000728185">
    <property type="component" value="Unassembled WGS sequence"/>
</dbReference>
<dbReference type="OrthoDB" id="6265111at2759"/>
<feature type="region of interest" description="Disordered" evidence="1">
    <location>
        <begin position="130"/>
        <end position="149"/>
    </location>
</feature>
<protein>
    <submittedName>
        <fullName evidence="2">Uncharacterized protein</fullName>
    </submittedName>
</protein>
<feature type="compositionally biased region" description="Basic and acidic residues" evidence="1">
    <location>
        <begin position="252"/>
        <end position="281"/>
    </location>
</feature>
<keyword evidence="3" id="KW-1185">Reference proteome</keyword>
<dbReference type="AlphaFoldDB" id="A0A8E0VJM7"/>
<dbReference type="EMBL" id="LUCM01006008">
    <property type="protein sequence ID" value="KAA0191946.1"/>
    <property type="molecule type" value="Genomic_DNA"/>
</dbReference>
<evidence type="ECO:0000313" key="3">
    <source>
        <dbReference type="Proteomes" id="UP000728185"/>
    </source>
</evidence>
<feature type="region of interest" description="Disordered" evidence="1">
    <location>
        <begin position="241"/>
        <end position="311"/>
    </location>
</feature>
<comment type="caution">
    <text evidence="2">The sequence shown here is derived from an EMBL/GenBank/DDBJ whole genome shotgun (WGS) entry which is preliminary data.</text>
</comment>
<evidence type="ECO:0000256" key="1">
    <source>
        <dbReference type="SAM" id="MobiDB-lite"/>
    </source>
</evidence>
<evidence type="ECO:0000313" key="2">
    <source>
        <dbReference type="EMBL" id="KAA0191946.1"/>
    </source>
</evidence>
<proteinExistence type="predicted"/>
<gene>
    <name evidence="2" type="ORF">FBUS_06747</name>
</gene>
<feature type="compositionally biased region" description="Polar residues" evidence="1">
    <location>
        <begin position="139"/>
        <end position="149"/>
    </location>
</feature>
<organism evidence="2 3">
    <name type="scientific">Fasciolopsis buskii</name>
    <dbReference type="NCBI Taxonomy" id="27845"/>
    <lineage>
        <taxon>Eukaryota</taxon>
        <taxon>Metazoa</taxon>
        <taxon>Spiralia</taxon>
        <taxon>Lophotrochozoa</taxon>
        <taxon>Platyhelminthes</taxon>
        <taxon>Trematoda</taxon>
        <taxon>Digenea</taxon>
        <taxon>Plagiorchiida</taxon>
        <taxon>Echinostomata</taxon>
        <taxon>Echinostomatoidea</taxon>
        <taxon>Fasciolidae</taxon>
        <taxon>Fasciolopsis</taxon>
    </lineage>
</organism>
<accession>A0A8E0VJM7</accession>
<reference evidence="2" key="1">
    <citation type="submission" date="2019-05" db="EMBL/GenBank/DDBJ databases">
        <title>Annotation for the trematode Fasciolopsis buski.</title>
        <authorList>
            <person name="Choi Y.-J."/>
        </authorList>
    </citation>
    <scope>NUCLEOTIDE SEQUENCE</scope>
    <source>
        <strain evidence="2">HT</strain>
        <tissue evidence="2">Whole worm</tissue>
    </source>
</reference>
<sequence>MTLVIMVSVMSNCSQKQISQNDKVKALEEISKLHIENKKQQNLCFLKTEKERAKLYSNIVRKVTSKVYTKVLKRFHKYSVLTAFSFRSISGSSGSKILLTEVTVFFRSLRMIRLNLFHDFSVRFLCDSTSKDADGSRSPHGSTDESWSSALTKSQTFGADDQLAEQARQLRLYSYPYLIQSTKSVAEKEAEKAAGRVRQLMRRRNYSKAERQRVRLKKELVEDALTNRKIKDIVEKQLKKNIQEEPSGLDKNPTKDNSLDRKTEVATPENHVEATASRDEDLVPGASGDRPTGADVYSSEEDCGSPRSSLSSLDEKLRMTWSGTVSTLNGRVPQLCLCPRSYGSTSQSPPWISCANNCQFYRRPHGKQLFVDVSLWDIIVFACCLRLTSGRMMIICRTRCR</sequence>